<evidence type="ECO:0000256" key="10">
    <source>
        <dbReference type="ARBA" id="ARBA00048603"/>
    </source>
</evidence>
<dbReference type="FunFam" id="3.40.225.10:FF:000008">
    <property type="entry name" value="Sugar aldolase"/>
    <property type="match status" value="1"/>
</dbReference>
<keyword evidence="4" id="KW-0862">Zinc</keyword>
<organism evidence="12">
    <name type="scientific">Dictyoglomus thermophilum</name>
    <dbReference type="NCBI Taxonomy" id="14"/>
    <lineage>
        <taxon>Bacteria</taxon>
        <taxon>Pseudomonadati</taxon>
        <taxon>Dictyoglomota</taxon>
        <taxon>Dictyoglomia</taxon>
        <taxon>Dictyoglomales</taxon>
        <taxon>Dictyoglomaceae</taxon>
        <taxon>Dictyoglomus</taxon>
    </lineage>
</organism>
<evidence type="ECO:0000256" key="5">
    <source>
        <dbReference type="ARBA" id="ARBA00023239"/>
    </source>
</evidence>
<evidence type="ECO:0000256" key="3">
    <source>
        <dbReference type="ARBA" id="ARBA00022723"/>
    </source>
</evidence>
<evidence type="ECO:0000256" key="1">
    <source>
        <dbReference type="ARBA" id="ARBA00001947"/>
    </source>
</evidence>
<dbReference type="AlphaFoldDB" id="A0A7C2CQW9"/>
<dbReference type="EMBL" id="DTDV01000006">
    <property type="protein sequence ID" value="HGK23210.1"/>
    <property type="molecule type" value="Genomic_DNA"/>
</dbReference>
<feature type="domain" description="Class II aldolase/adducin N-terminal" evidence="11">
    <location>
        <begin position="10"/>
        <end position="186"/>
    </location>
</feature>
<dbReference type="SUPFAM" id="SSF53639">
    <property type="entry name" value="AraD/HMP-PK domain-like"/>
    <property type="match status" value="1"/>
</dbReference>
<comment type="caution">
    <text evidence="12">The sequence shown here is derived from an EMBL/GenBank/DDBJ whole genome shotgun (WGS) entry which is preliminary data.</text>
</comment>
<protein>
    <recommendedName>
        <fullName evidence="8">3-oxo-tetronate 4-phosphate decarboxylase</fullName>
        <ecNumber evidence="7">4.1.1.104</ecNumber>
    </recommendedName>
</protein>
<evidence type="ECO:0000256" key="8">
    <source>
        <dbReference type="ARBA" id="ARBA00044803"/>
    </source>
</evidence>
<evidence type="ECO:0000259" key="11">
    <source>
        <dbReference type="SMART" id="SM01007"/>
    </source>
</evidence>
<dbReference type="GO" id="GO:0046872">
    <property type="term" value="F:metal ion binding"/>
    <property type="evidence" value="ECO:0007669"/>
    <property type="project" value="UniProtKB-KW"/>
</dbReference>
<dbReference type="PANTHER" id="PTHR22789">
    <property type="entry name" value="FUCULOSE PHOSPHATE ALDOLASE"/>
    <property type="match status" value="1"/>
</dbReference>
<keyword evidence="5" id="KW-0456">Lyase</keyword>
<comment type="catalytic activity">
    <reaction evidence="9">
        <text>3-dehydro-4-O-phospho-D-erythronate + H(+) = dihydroxyacetone phosphate + CO2</text>
        <dbReference type="Rhea" id="RHEA:52416"/>
        <dbReference type="ChEBI" id="CHEBI:15378"/>
        <dbReference type="ChEBI" id="CHEBI:16526"/>
        <dbReference type="ChEBI" id="CHEBI:57642"/>
        <dbReference type="ChEBI" id="CHEBI:136593"/>
        <dbReference type="EC" id="4.1.1.104"/>
    </reaction>
</comment>
<comment type="similarity">
    <text evidence="2">Belongs to the aldolase class II family. AraD/FucA subfamily.</text>
</comment>
<dbReference type="GO" id="GO:0016832">
    <property type="term" value="F:aldehyde-lyase activity"/>
    <property type="evidence" value="ECO:0007669"/>
    <property type="project" value="TreeGrafter"/>
</dbReference>
<sequence>MNSEVEKIKRELVEIGKRIAQENLIVGPGGNISAKIEDKVYIKASGVSFEDATEDDYIGVDLNSGRVIEGDKRPSSEIWMHLECYKVREDVRAVVHTHPIYSIAYAFQDEPLKLFTPDMVALLGGEIPVVEYVVPGGKEFARVVGEVIKNHNGVLVKNHGLVTVGSNLKEALYRTLLIENSIKTIFIAKLFGNMRFFTKEQIEEIDNLEVEKYRRKLLKEKG</sequence>
<comment type="function">
    <text evidence="6">Catalyzes the decarboxylation of 3-oxo-tetronate 4-phosphate to dihydroxyacetone phosphate (DHAP) and CO(2).</text>
</comment>
<dbReference type="GO" id="GO:0005829">
    <property type="term" value="C:cytosol"/>
    <property type="evidence" value="ECO:0007669"/>
    <property type="project" value="TreeGrafter"/>
</dbReference>
<dbReference type="InterPro" id="IPR001303">
    <property type="entry name" value="Aldolase_II/adducin_N"/>
</dbReference>
<evidence type="ECO:0000313" key="12">
    <source>
        <dbReference type="EMBL" id="HGK23210.1"/>
    </source>
</evidence>
<dbReference type="PANTHER" id="PTHR22789:SF0">
    <property type="entry name" value="3-OXO-TETRONATE 4-PHOSPHATE DECARBOXYLASE-RELATED"/>
    <property type="match status" value="1"/>
</dbReference>
<evidence type="ECO:0000256" key="2">
    <source>
        <dbReference type="ARBA" id="ARBA00010037"/>
    </source>
</evidence>
<dbReference type="EC" id="4.1.1.104" evidence="7"/>
<name>A0A7C2CQW9_DICTH</name>
<keyword evidence="3" id="KW-0479">Metal-binding</keyword>
<accession>A0A7C2CQW9</accession>
<evidence type="ECO:0000256" key="7">
    <source>
        <dbReference type="ARBA" id="ARBA00044772"/>
    </source>
</evidence>
<dbReference type="GO" id="GO:0019323">
    <property type="term" value="P:pentose catabolic process"/>
    <property type="evidence" value="ECO:0007669"/>
    <property type="project" value="TreeGrafter"/>
</dbReference>
<dbReference type="Gene3D" id="3.40.225.10">
    <property type="entry name" value="Class II aldolase/adducin N-terminal domain"/>
    <property type="match status" value="1"/>
</dbReference>
<evidence type="ECO:0000256" key="4">
    <source>
        <dbReference type="ARBA" id="ARBA00022833"/>
    </source>
</evidence>
<evidence type="ECO:0000256" key="9">
    <source>
        <dbReference type="ARBA" id="ARBA00047520"/>
    </source>
</evidence>
<gene>
    <name evidence="12" type="ORF">ENU78_01990</name>
</gene>
<dbReference type="Pfam" id="PF00596">
    <property type="entry name" value="Aldolase_II"/>
    <property type="match status" value="1"/>
</dbReference>
<dbReference type="SMART" id="SM01007">
    <property type="entry name" value="Aldolase_II"/>
    <property type="match status" value="1"/>
</dbReference>
<reference evidence="12" key="1">
    <citation type="journal article" date="2020" name="mSystems">
        <title>Genome- and Community-Level Interaction Insights into Carbon Utilization and Element Cycling Functions of Hydrothermarchaeota in Hydrothermal Sediment.</title>
        <authorList>
            <person name="Zhou Z."/>
            <person name="Liu Y."/>
            <person name="Xu W."/>
            <person name="Pan J."/>
            <person name="Luo Z.H."/>
            <person name="Li M."/>
        </authorList>
    </citation>
    <scope>NUCLEOTIDE SEQUENCE [LARGE SCALE GENOMIC DNA]</scope>
    <source>
        <strain evidence="12">SpSt-70</strain>
    </source>
</reference>
<proteinExistence type="inferred from homology"/>
<dbReference type="InterPro" id="IPR036409">
    <property type="entry name" value="Aldolase_II/adducin_N_sf"/>
</dbReference>
<comment type="cofactor">
    <cofactor evidence="1">
        <name>Zn(2+)</name>
        <dbReference type="ChEBI" id="CHEBI:29105"/>
    </cofactor>
</comment>
<evidence type="ECO:0000256" key="6">
    <source>
        <dbReference type="ARBA" id="ARBA00044745"/>
    </source>
</evidence>
<comment type="catalytic activity">
    <reaction evidence="10">
        <text>3-dehydro-4-O-phospho-L-erythronate + H(+) = dihydroxyacetone phosphate + CO2</text>
        <dbReference type="Rhea" id="RHEA:52404"/>
        <dbReference type="ChEBI" id="CHEBI:15378"/>
        <dbReference type="ChEBI" id="CHEBI:16526"/>
        <dbReference type="ChEBI" id="CHEBI:57642"/>
        <dbReference type="ChEBI" id="CHEBI:136592"/>
        <dbReference type="EC" id="4.1.1.104"/>
    </reaction>
</comment>
<dbReference type="InterPro" id="IPR050197">
    <property type="entry name" value="Aldolase_class_II_sugar_metab"/>
</dbReference>
<dbReference type="OMA" id="ICRYGRS"/>